<proteinExistence type="predicted"/>
<reference evidence="1" key="1">
    <citation type="submission" date="2022-11" db="EMBL/GenBank/DDBJ databases">
        <title>Centuries of genome instability and evolution in soft-shell clam transmissible cancer (bioRxiv).</title>
        <authorList>
            <person name="Hart S.F.M."/>
            <person name="Yonemitsu M.A."/>
            <person name="Giersch R.M."/>
            <person name="Beal B.F."/>
            <person name="Arriagada G."/>
            <person name="Davis B.W."/>
            <person name="Ostrander E.A."/>
            <person name="Goff S.P."/>
            <person name="Metzger M.J."/>
        </authorList>
    </citation>
    <scope>NUCLEOTIDE SEQUENCE</scope>
    <source>
        <strain evidence="1">MELC-2E11</strain>
        <tissue evidence="1">Siphon/mantle</tissue>
    </source>
</reference>
<protein>
    <submittedName>
        <fullName evidence="1">Uncharacterized protein</fullName>
    </submittedName>
</protein>
<evidence type="ECO:0000313" key="1">
    <source>
        <dbReference type="EMBL" id="WAR09752.1"/>
    </source>
</evidence>
<sequence>MGGLSHWRLQTCSHSGLSRKMFGKLT</sequence>
<gene>
    <name evidence="1" type="ORF">MAR_034828</name>
</gene>
<dbReference type="EMBL" id="CP111018">
    <property type="protein sequence ID" value="WAR09752.1"/>
    <property type="molecule type" value="Genomic_DNA"/>
</dbReference>
<name>A0ABY7EL90_MYAAR</name>
<organism evidence="1 2">
    <name type="scientific">Mya arenaria</name>
    <name type="common">Soft-shell clam</name>
    <dbReference type="NCBI Taxonomy" id="6604"/>
    <lineage>
        <taxon>Eukaryota</taxon>
        <taxon>Metazoa</taxon>
        <taxon>Spiralia</taxon>
        <taxon>Lophotrochozoa</taxon>
        <taxon>Mollusca</taxon>
        <taxon>Bivalvia</taxon>
        <taxon>Autobranchia</taxon>
        <taxon>Heteroconchia</taxon>
        <taxon>Euheterodonta</taxon>
        <taxon>Imparidentia</taxon>
        <taxon>Neoheterodontei</taxon>
        <taxon>Myida</taxon>
        <taxon>Myoidea</taxon>
        <taxon>Myidae</taxon>
        <taxon>Mya</taxon>
    </lineage>
</organism>
<accession>A0ABY7EL90</accession>
<evidence type="ECO:0000313" key="2">
    <source>
        <dbReference type="Proteomes" id="UP001164746"/>
    </source>
</evidence>
<dbReference type="Proteomes" id="UP001164746">
    <property type="component" value="Chromosome 7"/>
</dbReference>
<keyword evidence="2" id="KW-1185">Reference proteome</keyword>